<protein>
    <submittedName>
        <fullName evidence="1">24266_t:CDS:1</fullName>
    </submittedName>
</protein>
<accession>A0ABN7V673</accession>
<dbReference type="EMBL" id="CAJVQB010009462">
    <property type="protein sequence ID" value="CAG8730428.1"/>
    <property type="molecule type" value="Genomic_DNA"/>
</dbReference>
<evidence type="ECO:0000313" key="2">
    <source>
        <dbReference type="Proteomes" id="UP000789901"/>
    </source>
</evidence>
<feature type="non-terminal residue" evidence="1">
    <location>
        <position position="1"/>
    </location>
</feature>
<comment type="caution">
    <text evidence="1">The sequence shown here is derived from an EMBL/GenBank/DDBJ whole genome shotgun (WGS) entry which is preliminary data.</text>
</comment>
<evidence type="ECO:0000313" key="1">
    <source>
        <dbReference type="EMBL" id="CAG8730428.1"/>
    </source>
</evidence>
<dbReference type="Proteomes" id="UP000789901">
    <property type="component" value="Unassembled WGS sequence"/>
</dbReference>
<name>A0ABN7V673_GIGMA</name>
<organism evidence="1 2">
    <name type="scientific">Gigaspora margarita</name>
    <dbReference type="NCBI Taxonomy" id="4874"/>
    <lineage>
        <taxon>Eukaryota</taxon>
        <taxon>Fungi</taxon>
        <taxon>Fungi incertae sedis</taxon>
        <taxon>Mucoromycota</taxon>
        <taxon>Glomeromycotina</taxon>
        <taxon>Glomeromycetes</taxon>
        <taxon>Diversisporales</taxon>
        <taxon>Gigasporaceae</taxon>
        <taxon>Gigaspora</taxon>
    </lineage>
</organism>
<keyword evidence="2" id="KW-1185">Reference proteome</keyword>
<sequence length="43" mass="5119">EQSETSSLYQSIFWSHDKQCREIKNDIFLKHQSSGQYQTIIDV</sequence>
<gene>
    <name evidence="1" type="ORF">GMARGA_LOCUS14344</name>
</gene>
<proteinExistence type="predicted"/>
<reference evidence="1 2" key="1">
    <citation type="submission" date="2021-06" db="EMBL/GenBank/DDBJ databases">
        <authorList>
            <person name="Kallberg Y."/>
            <person name="Tangrot J."/>
            <person name="Rosling A."/>
        </authorList>
    </citation>
    <scope>NUCLEOTIDE SEQUENCE [LARGE SCALE GENOMIC DNA]</scope>
    <source>
        <strain evidence="1 2">120-4 pot B 10/14</strain>
    </source>
</reference>